<evidence type="ECO:0000313" key="1">
    <source>
        <dbReference type="EMBL" id="EJJ06314.1"/>
    </source>
</evidence>
<dbReference type="AlphaFoldDB" id="J1RPD2"/>
<proteinExistence type="predicted"/>
<protein>
    <submittedName>
        <fullName evidence="1">Uncharacterized protein</fullName>
    </submittedName>
</protein>
<sequence length="91" mass="9698">MTGRRTSRLTGVHTLPLGARDLIFRATAVTEVGALTAAAGVRCLRVGLGVRGSRNVGSVLAVLRVLRVRVRHPASVRPMPDRALHGRPILS</sequence>
<name>J1RPD2_9ACTN</name>
<dbReference type="STRING" id="1160718.SU9_14556"/>
<accession>J1RPD2</accession>
<dbReference type="EMBL" id="AJGV01000089">
    <property type="protein sequence ID" value="EJJ06314.1"/>
    <property type="molecule type" value="Genomic_DNA"/>
</dbReference>
<dbReference type="HOGENOM" id="CLU_2425543_0_0_11"/>
<gene>
    <name evidence="1" type="ORF">SU9_14556</name>
</gene>
<reference evidence="1" key="1">
    <citation type="journal article" date="2012" name="J. Bacteriol.">
        <title>Genome Sequence of Streptomyces auratus Strain AGR0001, a Phoslactomycin-Producing Actinomycete.</title>
        <authorList>
            <person name="Han X."/>
            <person name="Li M."/>
            <person name="Ding Z."/>
            <person name="Zhao J."/>
            <person name="Ji K."/>
            <person name="Wen M."/>
            <person name="Lu T."/>
        </authorList>
    </citation>
    <scope>NUCLEOTIDE SEQUENCE [LARGE SCALE GENOMIC DNA]</scope>
    <source>
        <strain evidence="1">AGR0001</strain>
    </source>
</reference>
<organism evidence="1">
    <name type="scientific">Streptomyces auratus AGR0001</name>
    <dbReference type="NCBI Taxonomy" id="1160718"/>
    <lineage>
        <taxon>Bacteria</taxon>
        <taxon>Bacillati</taxon>
        <taxon>Actinomycetota</taxon>
        <taxon>Actinomycetes</taxon>
        <taxon>Kitasatosporales</taxon>
        <taxon>Streptomycetaceae</taxon>
        <taxon>Streptomyces</taxon>
    </lineage>
</organism>
<comment type="caution">
    <text evidence="1">The sequence shown here is derived from an EMBL/GenBank/DDBJ whole genome shotgun (WGS) entry which is preliminary data.</text>
</comment>